<organism evidence="7">
    <name type="scientific">Streptomyces sp. gb1(2016)</name>
    <dbReference type="NCBI Taxonomy" id="1828321"/>
    <lineage>
        <taxon>Bacteria</taxon>
        <taxon>Bacillati</taxon>
        <taxon>Actinomycetota</taxon>
        <taxon>Actinomycetes</taxon>
        <taxon>Kitasatosporales</taxon>
        <taxon>Streptomycetaceae</taxon>
        <taxon>Streptomyces</taxon>
    </lineage>
</organism>
<feature type="compositionally biased region" description="Low complexity" evidence="5">
    <location>
        <begin position="7"/>
        <end position="18"/>
    </location>
</feature>
<keyword evidence="4" id="KW-0804">Transcription</keyword>
<keyword evidence="2" id="KW-0731">Sigma factor</keyword>
<evidence type="ECO:0000256" key="4">
    <source>
        <dbReference type="ARBA" id="ARBA00023163"/>
    </source>
</evidence>
<keyword evidence="1" id="KW-0805">Transcription regulation</keyword>
<dbReference type="GO" id="GO:0003677">
    <property type="term" value="F:DNA binding"/>
    <property type="evidence" value="ECO:0007669"/>
    <property type="project" value="UniProtKB-KW"/>
</dbReference>
<proteinExistence type="predicted"/>
<comment type="caution">
    <text evidence="7">The sequence shown here is derived from an EMBL/GenBank/DDBJ whole genome shotgun (WGS) entry which is preliminary data.</text>
</comment>
<dbReference type="RefSeq" id="WP_147983703.1">
    <property type="nucleotide sequence ID" value="NZ_RDBM01000035.1"/>
</dbReference>
<dbReference type="Gene3D" id="1.10.1740.10">
    <property type="match status" value="1"/>
</dbReference>
<dbReference type="GO" id="GO:0016987">
    <property type="term" value="F:sigma factor activity"/>
    <property type="evidence" value="ECO:0007669"/>
    <property type="project" value="UniProtKB-KW"/>
</dbReference>
<evidence type="ECO:0000256" key="1">
    <source>
        <dbReference type="ARBA" id="ARBA00023015"/>
    </source>
</evidence>
<dbReference type="GO" id="GO:0006352">
    <property type="term" value="P:DNA-templated transcription initiation"/>
    <property type="evidence" value="ECO:0007669"/>
    <property type="project" value="InterPro"/>
</dbReference>
<gene>
    <name evidence="7" type="ORF">EAO74_13645</name>
</gene>
<accession>A0A652KTP3</accession>
<keyword evidence="3" id="KW-0238">DNA-binding</keyword>
<evidence type="ECO:0000256" key="3">
    <source>
        <dbReference type="ARBA" id="ARBA00023125"/>
    </source>
</evidence>
<feature type="region of interest" description="Disordered" evidence="5">
    <location>
        <begin position="1"/>
        <end position="25"/>
    </location>
</feature>
<reference evidence="7" key="1">
    <citation type="submission" date="2018-10" db="EMBL/GenBank/DDBJ databases">
        <authorList>
            <person name="Hariharan J."/>
            <person name="Choudoir M.J."/>
            <person name="Diebold P."/>
            <person name="Panke-Buisse K."/>
            <person name="Campbell A.N."/>
            <person name="Buckley D.H."/>
        </authorList>
    </citation>
    <scope>NUCLEOTIDE SEQUENCE</scope>
    <source>
        <strain evidence="7">Gb1</strain>
    </source>
</reference>
<dbReference type="Pfam" id="PF04542">
    <property type="entry name" value="Sigma70_r2"/>
    <property type="match status" value="1"/>
</dbReference>
<dbReference type="PANTHER" id="PTHR43133">
    <property type="entry name" value="RNA POLYMERASE ECF-TYPE SIGMA FACTO"/>
    <property type="match status" value="1"/>
</dbReference>
<dbReference type="InterPro" id="IPR039425">
    <property type="entry name" value="RNA_pol_sigma-70-like"/>
</dbReference>
<dbReference type="SUPFAM" id="SSF88946">
    <property type="entry name" value="Sigma2 domain of RNA polymerase sigma factors"/>
    <property type="match status" value="1"/>
</dbReference>
<evidence type="ECO:0000256" key="2">
    <source>
        <dbReference type="ARBA" id="ARBA00023082"/>
    </source>
</evidence>
<dbReference type="AlphaFoldDB" id="A0A652KTP3"/>
<protein>
    <submittedName>
        <fullName evidence="7">Sigma-70 family RNA polymerase sigma factor</fullName>
    </submittedName>
</protein>
<dbReference type="InterPro" id="IPR007627">
    <property type="entry name" value="RNA_pol_sigma70_r2"/>
</dbReference>
<feature type="domain" description="RNA polymerase sigma-70 region 2" evidence="6">
    <location>
        <begin position="49"/>
        <end position="117"/>
    </location>
</feature>
<evidence type="ECO:0000256" key="5">
    <source>
        <dbReference type="SAM" id="MobiDB-lite"/>
    </source>
</evidence>
<evidence type="ECO:0000259" key="6">
    <source>
        <dbReference type="Pfam" id="PF04542"/>
    </source>
</evidence>
<dbReference type="InterPro" id="IPR013325">
    <property type="entry name" value="RNA_pol_sigma_r2"/>
</dbReference>
<dbReference type="EMBL" id="RDBM01000035">
    <property type="protein sequence ID" value="TXS27102.1"/>
    <property type="molecule type" value="Genomic_DNA"/>
</dbReference>
<evidence type="ECO:0000313" key="7">
    <source>
        <dbReference type="EMBL" id="TXS27102.1"/>
    </source>
</evidence>
<name>A0A652KTP3_9ACTN</name>
<sequence length="140" mass="15198">MDDRGTTGRTRNGPTAGRHGAQDTVDTRSDALLTAAIRDGGDAGATAELYRRHAPAVLLYARSCCRDPHTAEDLASEAFARTVRAVRDGKRPVEAWRPYLLAVVRHTAADWADQARRVDLTPGFGTWADSAAARRRGGER</sequence>
<dbReference type="PANTHER" id="PTHR43133:SF8">
    <property type="entry name" value="RNA POLYMERASE SIGMA FACTOR HI_1459-RELATED"/>
    <property type="match status" value="1"/>
</dbReference>